<dbReference type="AlphaFoldDB" id="A0A5P9NLN7"/>
<name>A0A5P9NLN7_9GAMM</name>
<dbReference type="SUPFAM" id="SSF52540">
    <property type="entry name" value="P-loop containing nucleoside triphosphate hydrolases"/>
    <property type="match status" value="2"/>
</dbReference>
<proteinExistence type="predicted"/>
<keyword evidence="1" id="KW-0808">Transferase</keyword>
<gene>
    <name evidence="1" type="ORF">EY643_14120</name>
</gene>
<dbReference type="Pfam" id="PF13469">
    <property type="entry name" value="Sulfotransfer_3"/>
    <property type="match status" value="1"/>
</dbReference>
<dbReference type="GO" id="GO:0016740">
    <property type="term" value="F:transferase activity"/>
    <property type="evidence" value="ECO:0007669"/>
    <property type="project" value="UniProtKB-KW"/>
</dbReference>
<dbReference type="Gene3D" id="3.40.50.300">
    <property type="entry name" value="P-loop containing nucleotide triphosphate hydrolases"/>
    <property type="match status" value="1"/>
</dbReference>
<dbReference type="EMBL" id="CP036422">
    <property type="protein sequence ID" value="QFU76697.1"/>
    <property type="molecule type" value="Genomic_DNA"/>
</dbReference>
<organism evidence="1 2">
    <name type="scientific">Halioglobus maricola</name>
    <dbReference type="NCBI Taxonomy" id="2601894"/>
    <lineage>
        <taxon>Bacteria</taxon>
        <taxon>Pseudomonadati</taxon>
        <taxon>Pseudomonadota</taxon>
        <taxon>Gammaproteobacteria</taxon>
        <taxon>Cellvibrionales</taxon>
        <taxon>Halieaceae</taxon>
        <taxon>Halioglobus</taxon>
    </lineage>
</organism>
<dbReference type="InterPro" id="IPR027417">
    <property type="entry name" value="P-loop_NTPase"/>
</dbReference>
<dbReference type="Proteomes" id="UP000326287">
    <property type="component" value="Chromosome"/>
</dbReference>
<reference evidence="1 2" key="1">
    <citation type="submission" date="2019-02" db="EMBL/GenBank/DDBJ databases">
        <authorList>
            <person name="Li S.-H."/>
        </authorList>
    </citation>
    <scope>NUCLEOTIDE SEQUENCE [LARGE SCALE GENOMIC DNA]</scope>
    <source>
        <strain evidence="1 2">IMCC14385</strain>
    </source>
</reference>
<keyword evidence="2" id="KW-1185">Reference proteome</keyword>
<evidence type="ECO:0000313" key="2">
    <source>
        <dbReference type="Proteomes" id="UP000326287"/>
    </source>
</evidence>
<dbReference type="OrthoDB" id="547265at2"/>
<evidence type="ECO:0000313" key="1">
    <source>
        <dbReference type="EMBL" id="QFU76697.1"/>
    </source>
</evidence>
<sequence length="652" mass="75388">MMKKKLYVHIGMGKTGTTALQNFFWDNRKALSSLDICYPRLGTMSNAHHLLSPHIPRFLEDEWDFQKVEDWAPKLADCTEGSVLLSSELMAWAEESKARRFCAQVSAWFDVHVVVYLRRQDNIIMASYNQQIKAGPQKRRIDLIYRKQSERFDYLKVLAPWADSLEPGRLIVRPYEREQFHKGDIRRDFMYHVFRQEIEEESFSLKKGNSNPRLSLAAGEYKRMVNTLVTEPKKNDRFNQLLMQFSAEKDQSSTSYFSSQSLLSPAQRREVLDASRHANEVIAKEYFGRPDGRLFYEDEPSGDESWPGIDLSREDAEEITAYIKGQDAKLMRHLASKITAHKDDLAYQIRHSARFLSHSVLSAAQAVPVYRIAREDASPIVIGGLGGSGTRLVVTLLRKMGVHFGGELNESLDNLWFTLLFLRRSLLLKSDDEVEKLCWLFANGMRHGVELSDELRSLLDEASALDRGPVVPFEHLQRARDTLLRSPTHDRRHEHWGWKEPNSHILLPHLDRCFPEMKYVYVVRNGLDMAFSDNQNQLKYFWGELMLDQPFEPGPEAALRYWVASHKRMQGFRKRMGHRLHFLSFDRLCADPEGELEALREFAAIQISKKELSEIADSVRAPATAGRFRSEDLSRFDPADVDFVRHMGFDVD</sequence>
<accession>A0A5P9NLN7</accession>
<protein>
    <submittedName>
        <fullName evidence="1">Sulfotransferase</fullName>
    </submittedName>
</protein>
<dbReference type="KEGG" id="halc:EY643_14120"/>